<dbReference type="SUPFAM" id="SSF53474">
    <property type="entry name" value="alpha/beta-Hydrolases"/>
    <property type="match status" value="1"/>
</dbReference>
<dbReference type="GO" id="GO:0015994">
    <property type="term" value="P:chlorophyll metabolic process"/>
    <property type="evidence" value="ECO:0007669"/>
    <property type="project" value="TreeGrafter"/>
</dbReference>
<dbReference type="InterPro" id="IPR029058">
    <property type="entry name" value="AB_hydrolase_fold"/>
</dbReference>
<dbReference type="InterPro" id="IPR000073">
    <property type="entry name" value="AB_hydrolase_1"/>
</dbReference>
<dbReference type="GO" id="GO:0047746">
    <property type="term" value="F:chlorophyllase activity"/>
    <property type="evidence" value="ECO:0007669"/>
    <property type="project" value="TreeGrafter"/>
</dbReference>
<proteinExistence type="predicted"/>
<protein>
    <submittedName>
        <fullName evidence="2">Alpha/beta hydrolase</fullName>
    </submittedName>
</protein>
<keyword evidence="3" id="KW-1185">Reference proteome</keyword>
<dbReference type="Pfam" id="PF12697">
    <property type="entry name" value="Abhydrolase_6"/>
    <property type="match status" value="1"/>
</dbReference>
<dbReference type="InterPro" id="IPR000639">
    <property type="entry name" value="Epox_hydrolase-like"/>
</dbReference>
<dbReference type="Proteomes" id="UP000185557">
    <property type="component" value="Unassembled WGS sequence"/>
</dbReference>
<dbReference type="PRINTS" id="PR00111">
    <property type="entry name" value="ABHYDROLASE"/>
</dbReference>
<evidence type="ECO:0000259" key="1">
    <source>
        <dbReference type="Pfam" id="PF12697"/>
    </source>
</evidence>
<gene>
    <name evidence="2" type="ORF">NIES30_14225</name>
</gene>
<keyword evidence="2" id="KW-0378">Hydrolase</keyword>
<feature type="domain" description="AB hydrolase-1" evidence="1">
    <location>
        <begin position="36"/>
        <end position="289"/>
    </location>
</feature>
<dbReference type="PANTHER" id="PTHR46438:SF7">
    <property type="entry name" value="ALPHA_BETA-HYDROLASES SUPERFAMILY PROTEIN"/>
    <property type="match status" value="1"/>
</dbReference>
<dbReference type="STRING" id="549789.NIES30_14225"/>
<comment type="caution">
    <text evidence="2">The sequence shown here is derived from an EMBL/GenBank/DDBJ whole genome shotgun (WGS) entry which is preliminary data.</text>
</comment>
<dbReference type="EMBL" id="MRCG01000010">
    <property type="protein sequence ID" value="OKH47131.1"/>
    <property type="molecule type" value="Genomic_DNA"/>
</dbReference>
<dbReference type="AlphaFoldDB" id="A0A1U7J3Y6"/>
<accession>A0A1U7J3Y6</accession>
<reference evidence="2 3" key="1">
    <citation type="submission" date="2016-11" db="EMBL/GenBank/DDBJ databases">
        <title>Draft Genome Sequences of Nine Cyanobacterial Strains from Diverse Habitats.</title>
        <authorList>
            <person name="Zhu T."/>
            <person name="Hou S."/>
            <person name="Lu X."/>
            <person name="Hess W.R."/>
        </authorList>
    </citation>
    <scope>NUCLEOTIDE SEQUENCE [LARGE SCALE GENOMIC DNA]</scope>
    <source>
        <strain evidence="2 3">NIES-30</strain>
    </source>
</reference>
<dbReference type="Gene3D" id="3.40.50.1820">
    <property type="entry name" value="alpha/beta hydrolase"/>
    <property type="match status" value="1"/>
</dbReference>
<organism evidence="2 3">
    <name type="scientific">Phormidium tenue NIES-30</name>
    <dbReference type="NCBI Taxonomy" id="549789"/>
    <lineage>
        <taxon>Bacteria</taxon>
        <taxon>Bacillati</taxon>
        <taxon>Cyanobacteriota</taxon>
        <taxon>Cyanophyceae</taxon>
        <taxon>Oscillatoriophycideae</taxon>
        <taxon>Oscillatoriales</taxon>
        <taxon>Oscillatoriaceae</taxon>
        <taxon>Phormidium</taxon>
    </lineage>
</organism>
<dbReference type="PANTHER" id="PTHR46438">
    <property type="entry name" value="ALPHA/BETA-HYDROLASES SUPERFAMILY PROTEIN"/>
    <property type="match status" value="1"/>
</dbReference>
<sequence length="302" mass="33358">MVAELVSLSLASIEKHTWTWRSYAIAYTVAGEGTPIVLIHGFGASLGHWRKNIPALAAAGHRVYAIDLLGFGDSDQPEIPYTLDLWQDLLADFWAEFIHTPAVYVGNSIGGLLTLMMLANHPDKARAGAVLNCAGGLNHRPEELYPPLTWIMGTFTWLVSSPRIGPLVFNQVRRKGRIRSSLRQVYRNSAAITDELIEMIYTPACKPTAQKVFAAIVTAPPGPKPEELLPQITQPLLVLWGENDPWTPIKGAQVYRKLAEDVARPSLVTFHSIANTGHCPHDERPEVVNPLLIDWLQDLPVA</sequence>
<evidence type="ECO:0000313" key="2">
    <source>
        <dbReference type="EMBL" id="OKH47131.1"/>
    </source>
</evidence>
<dbReference type="OrthoDB" id="449686at2"/>
<evidence type="ECO:0000313" key="3">
    <source>
        <dbReference type="Proteomes" id="UP000185557"/>
    </source>
</evidence>
<dbReference type="PRINTS" id="PR00412">
    <property type="entry name" value="EPOXHYDRLASE"/>
</dbReference>
<dbReference type="RefSeq" id="WP_073609079.1">
    <property type="nucleotide sequence ID" value="NZ_MRCG01000010.1"/>
</dbReference>
<name>A0A1U7J3Y6_9CYAN</name>